<dbReference type="Gene3D" id="3.40.50.300">
    <property type="entry name" value="P-loop containing nucleotide triphosphate hydrolases"/>
    <property type="match status" value="1"/>
</dbReference>
<comment type="catalytic activity">
    <reaction evidence="5">
        <text>3'-dephospho-CoA + ATP = ADP + CoA + H(+)</text>
        <dbReference type="Rhea" id="RHEA:18245"/>
        <dbReference type="ChEBI" id="CHEBI:15378"/>
        <dbReference type="ChEBI" id="CHEBI:30616"/>
        <dbReference type="ChEBI" id="CHEBI:57287"/>
        <dbReference type="ChEBI" id="CHEBI:57328"/>
        <dbReference type="ChEBI" id="CHEBI:456216"/>
        <dbReference type="EC" id="2.7.1.24"/>
    </reaction>
</comment>
<accession>A0A2S6Z7Y6</accession>
<organism evidence="7 8">
    <name type="scientific">Xanthomonas arboricola pv. populi</name>
    <dbReference type="NCBI Taxonomy" id="487823"/>
    <lineage>
        <taxon>Bacteria</taxon>
        <taxon>Pseudomonadati</taxon>
        <taxon>Pseudomonadota</taxon>
        <taxon>Gammaproteobacteria</taxon>
        <taxon>Lysobacterales</taxon>
        <taxon>Lysobacteraceae</taxon>
        <taxon>Xanthomonas</taxon>
    </lineage>
</organism>
<dbReference type="InterPro" id="IPR027417">
    <property type="entry name" value="P-loop_NTPase"/>
</dbReference>
<reference evidence="7 8" key="1">
    <citation type="submission" date="2016-08" db="EMBL/GenBank/DDBJ databases">
        <title>Evolution of the type three secretion system and type three effector repertoires in Xanthomonas.</title>
        <authorList>
            <person name="Merda D."/>
            <person name="Briand M."/>
            <person name="Bosis E."/>
            <person name="Rousseau C."/>
            <person name="Portier P."/>
            <person name="Jacques M.-A."/>
            <person name="Fischer-Le Saux M."/>
        </authorList>
    </citation>
    <scope>NUCLEOTIDE SEQUENCE [LARGE SCALE GENOMIC DNA]</scope>
    <source>
        <strain evidence="7 8">CFBP 3122</strain>
    </source>
</reference>
<dbReference type="RefSeq" id="WP_104597072.1">
    <property type="nucleotide sequence ID" value="NZ_MIGV01000003.1"/>
</dbReference>
<keyword evidence="5 7" id="KW-0418">Kinase</keyword>
<dbReference type="GO" id="GO:0015937">
    <property type="term" value="P:coenzyme A biosynthetic process"/>
    <property type="evidence" value="ECO:0007669"/>
    <property type="project" value="UniProtKB-UniRule"/>
</dbReference>
<dbReference type="Pfam" id="PF01121">
    <property type="entry name" value="CoaE"/>
    <property type="match status" value="1"/>
</dbReference>
<dbReference type="NCBIfam" id="TIGR00152">
    <property type="entry name" value="dephospho-CoA kinase"/>
    <property type="match status" value="1"/>
</dbReference>
<dbReference type="EMBL" id="MIGV01000003">
    <property type="protein sequence ID" value="PPT77889.1"/>
    <property type="molecule type" value="Genomic_DNA"/>
</dbReference>
<feature type="binding site" evidence="5">
    <location>
        <begin position="13"/>
        <end position="18"/>
    </location>
    <ligand>
        <name>ATP</name>
        <dbReference type="ChEBI" id="CHEBI:30616"/>
    </ligand>
</feature>
<evidence type="ECO:0000256" key="1">
    <source>
        <dbReference type="ARBA" id="ARBA00009018"/>
    </source>
</evidence>
<keyword evidence="3 5" id="KW-0067">ATP-binding</keyword>
<dbReference type="HAMAP" id="MF_00376">
    <property type="entry name" value="Dephospho_CoA_kinase"/>
    <property type="match status" value="1"/>
</dbReference>
<evidence type="ECO:0000313" key="8">
    <source>
        <dbReference type="Proteomes" id="UP000238270"/>
    </source>
</evidence>
<dbReference type="SUPFAM" id="SSF52540">
    <property type="entry name" value="P-loop containing nucleoside triphosphate hydrolases"/>
    <property type="match status" value="1"/>
</dbReference>
<evidence type="ECO:0000256" key="6">
    <source>
        <dbReference type="NCBIfam" id="TIGR00152"/>
    </source>
</evidence>
<dbReference type="EC" id="2.7.1.24" evidence="5 6"/>
<proteinExistence type="inferred from homology"/>
<comment type="similarity">
    <text evidence="1 5">Belongs to the CoaE family.</text>
</comment>
<keyword evidence="4 5" id="KW-0173">Coenzyme A biosynthesis</keyword>
<dbReference type="GO" id="GO:0005524">
    <property type="term" value="F:ATP binding"/>
    <property type="evidence" value="ECO:0007669"/>
    <property type="project" value="UniProtKB-UniRule"/>
</dbReference>
<evidence type="ECO:0000256" key="4">
    <source>
        <dbReference type="ARBA" id="ARBA00022993"/>
    </source>
</evidence>
<dbReference type="GO" id="GO:0004140">
    <property type="term" value="F:dephospho-CoA kinase activity"/>
    <property type="evidence" value="ECO:0007669"/>
    <property type="project" value="UniProtKB-UniRule"/>
</dbReference>
<comment type="caution">
    <text evidence="7">The sequence shown here is derived from an EMBL/GenBank/DDBJ whole genome shotgun (WGS) entry which is preliminary data.</text>
</comment>
<sequence length="207" mass="22016">MSDFIVGLTGGIASGKSALAAEFEKLGVPVIDADIVARQVVAPGPILDAIVERFGPDILLPGGTLDRQALRKIVFADPAQRKALEAITHPAIRAELQRAALAAVGSYKVVAIPLLTEAGGRATYAWLDRIVVVDVPVSLQHARLMQRDGITATLADQMIAAQASRAQRLAIADNIVSNEGNTDQLAQQARRLDASYRAILQTPRIGR</sequence>
<dbReference type="PANTHER" id="PTHR10695:SF46">
    <property type="entry name" value="BIFUNCTIONAL COENZYME A SYNTHASE-RELATED"/>
    <property type="match status" value="1"/>
</dbReference>
<comment type="function">
    <text evidence="5">Catalyzes the phosphorylation of the 3'-hydroxyl group of dephosphocoenzyme A to form coenzyme A.</text>
</comment>
<keyword evidence="5" id="KW-0963">Cytoplasm</keyword>
<evidence type="ECO:0000256" key="5">
    <source>
        <dbReference type="HAMAP-Rule" id="MF_00376"/>
    </source>
</evidence>
<dbReference type="GO" id="GO:0005737">
    <property type="term" value="C:cytoplasm"/>
    <property type="evidence" value="ECO:0007669"/>
    <property type="project" value="UniProtKB-SubCell"/>
</dbReference>
<dbReference type="Proteomes" id="UP000238270">
    <property type="component" value="Unassembled WGS sequence"/>
</dbReference>
<evidence type="ECO:0000256" key="3">
    <source>
        <dbReference type="ARBA" id="ARBA00022840"/>
    </source>
</evidence>
<dbReference type="AlphaFoldDB" id="A0A2S6Z7Y6"/>
<dbReference type="PANTHER" id="PTHR10695">
    <property type="entry name" value="DEPHOSPHO-COA KINASE-RELATED"/>
    <property type="match status" value="1"/>
</dbReference>
<evidence type="ECO:0000313" key="7">
    <source>
        <dbReference type="EMBL" id="PPT77889.1"/>
    </source>
</evidence>
<comment type="pathway">
    <text evidence="5">Cofactor biosynthesis; coenzyme A biosynthesis; CoA from (R)-pantothenate: step 5/5.</text>
</comment>
<name>A0A2S6Z7Y6_9XANT</name>
<dbReference type="UniPathway" id="UPA00241">
    <property type="reaction ID" value="UER00356"/>
</dbReference>
<keyword evidence="2 5" id="KW-0547">Nucleotide-binding</keyword>
<dbReference type="CDD" id="cd02022">
    <property type="entry name" value="DPCK"/>
    <property type="match status" value="1"/>
</dbReference>
<evidence type="ECO:0000256" key="2">
    <source>
        <dbReference type="ARBA" id="ARBA00022741"/>
    </source>
</evidence>
<protein>
    <recommendedName>
        <fullName evidence="5 6">Dephospho-CoA kinase</fullName>
        <ecNumber evidence="5 6">2.7.1.24</ecNumber>
    </recommendedName>
    <alternativeName>
        <fullName evidence="5">Dephosphocoenzyme A kinase</fullName>
    </alternativeName>
</protein>
<dbReference type="PROSITE" id="PS51219">
    <property type="entry name" value="DPCK"/>
    <property type="match status" value="1"/>
</dbReference>
<keyword evidence="5" id="KW-0808">Transferase</keyword>
<gene>
    <name evidence="5" type="primary">coaE</name>
    <name evidence="7" type="ORF">XaplCFBP3122_04395</name>
</gene>
<dbReference type="InterPro" id="IPR001977">
    <property type="entry name" value="Depp_CoAkinase"/>
</dbReference>
<comment type="subcellular location">
    <subcellularLocation>
        <location evidence="5">Cytoplasm</location>
    </subcellularLocation>
</comment>